<name>A0A922FM32_CARIL</name>
<evidence type="ECO:0000313" key="2">
    <source>
        <dbReference type="Proteomes" id="UP000811246"/>
    </source>
</evidence>
<gene>
    <name evidence="1" type="ORF">I3842_03G178800</name>
</gene>
<evidence type="ECO:0000313" key="1">
    <source>
        <dbReference type="EMBL" id="KAG6722792.1"/>
    </source>
</evidence>
<sequence>MLANATSLFSSPLQEIKLLSFSSSFGPSLHLLKESRSLRIF</sequence>
<dbReference type="AlphaFoldDB" id="A0A922FM32"/>
<reference evidence="1" key="1">
    <citation type="submission" date="2021-01" db="EMBL/GenBank/DDBJ databases">
        <authorList>
            <person name="Lovell J.T."/>
            <person name="Bentley N."/>
            <person name="Bhattarai G."/>
            <person name="Jenkins J.W."/>
            <person name="Sreedasyam A."/>
            <person name="Alarcon Y."/>
            <person name="Bock C."/>
            <person name="Boston L."/>
            <person name="Carlson J."/>
            <person name="Cervantes K."/>
            <person name="Clermont K."/>
            <person name="Krom N."/>
            <person name="Kubenka K."/>
            <person name="Mamidi S."/>
            <person name="Mattison C."/>
            <person name="Monteros M."/>
            <person name="Pisani C."/>
            <person name="Plott C."/>
            <person name="Rajasekar S."/>
            <person name="Rhein H.S."/>
            <person name="Rohla C."/>
            <person name="Song M."/>
            <person name="Hilaire R.S."/>
            <person name="Shu S."/>
            <person name="Wells L."/>
            <person name="Wang X."/>
            <person name="Webber J."/>
            <person name="Heerema R.J."/>
            <person name="Klein P."/>
            <person name="Conner P."/>
            <person name="Grauke L."/>
            <person name="Grimwood J."/>
            <person name="Schmutz J."/>
            <person name="Randall J.J."/>
        </authorList>
    </citation>
    <scope>NUCLEOTIDE SEQUENCE</scope>
    <source>
        <tissue evidence="1">Leaf</tissue>
    </source>
</reference>
<protein>
    <submittedName>
        <fullName evidence="1">Uncharacterized protein</fullName>
    </submittedName>
</protein>
<dbReference type="Proteomes" id="UP000811246">
    <property type="component" value="Chromosome 3"/>
</dbReference>
<dbReference type="EMBL" id="CM031827">
    <property type="protein sequence ID" value="KAG6722792.1"/>
    <property type="molecule type" value="Genomic_DNA"/>
</dbReference>
<comment type="caution">
    <text evidence="1">The sequence shown here is derived from an EMBL/GenBank/DDBJ whole genome shotgun (WGS) entry which is preliminary data.</text>
</comment>
<accession>A0A922FM32</accession>
<organism evidence="1 2">
    <name type="scientific">Carya illinoinensis</name>
    <name type="common">Pecan</name>
    <dbReference type="NCBI Taxonomy" id="32201"/>
    <lineage>
        <taxon>Eukaryota</taxon>
        <taxon>Viridiplantae</taxon>
        <taxon>Streptophyta</taxon>
        <taxon>Embryophyta</taxon>
        <taxon>Tracheophyta</taxon>
        <taxon>Spermatophyta</taxon>
        <taxon>Magnoliopsida</taxon>
        <taxon>eudicotyledons</taxon>
        <taxon>Gunneridae</taxon>
        <taxon>Pentapetalae</taxon>
        <taxon>rosids</taxon>
        <taxon>fabids</taxon>
        <taxon>Fagales</taxon>
        <taxon>Juglandaceae</taxon>
        <taxon>Carya</taxon>
    </lineage>
</organism>
<proteinExistence type="predicted"/>